<dbReference type="EMBL" id="JAAEDA010000024">
    <property type="protein sequence ID" value="MCJ1978437.1"/>
    <property type="molecule type" value="Genomic_DNA"/>
</dbReference>
<name>A0ABT0APE6_9LACT</name>
<evidence type="ECO:0000313" key="1">
    <source>
        <dbReference type="EMBL" id="MCJ1978437.1"/>
    </source>
</evidence>
<protein>
    <recommendedName>
        <fullName evidence="3">NERD domain-containing protein</fullName>
    </recommendedName>
</protein>
<dbReference type="Proteomes" id="UP001522462">
    <property type="component" value="Unassembled WGS sequence"/>
</dbReference>
<dbReference type="RefSeq" id="WP_243915355.1">
    <property type="nucleotide sequence ID" value="NZ_JAAECY010000047.1"/>
</dbReference>
<evidence type="ECO:0008006" key="3">
    <source>
        <dbReference type="Google" id="ProtNLM"/>
    </source>
</evidence>
<sequence>MNNRDVSTWYEERYKSTLKECSIDHEHNEYMIHSELAVVNFDAVKDDICKDNANNITSLKSVDALYFHKDQYTLYLIEFKNGVIEKKGKKNNIYSKLNILEIKEKIYDSFLMLKHKNILDFNSINLNFILVYNPEKNPESNAKSAMHLARKSEQNFVRFGLNKFKSYLYNDIFTMTSQSFEEFVNKDFLTY</sequence>
<accession>A0ABT0APE6</accession>
<evidence type="ECO:0000313" key="2">
    <source>
        <dbReference type="Proteomes" id="UP001522462"/>
    </source>
</evidence>
<reference evidence="1 2" key="1">
    <citation type="journal article" date="2022" name="Microbiol. Res.">
        <title>Comparative genome analysis, predicted lifestyle and antimicrobial strategies of Lactococcus carnosus and Lactococcus paracarnosus isolated from meat.</title>
        <authorList>
            <person name="Werum V."/>
            <person name="Ehrmann M."/>
            <person name="Vogel R."/>
            <person name="Hilgarth M."/>
        </authorList>
    </citation>
    <scope>NUCLEOTIDE SEQUENCE [LARGE SCALE GENOMIC DNA]</scope>
    <source>
        <strain evidence="1 2">TMW21897</strain>
    </source>
</reference>
<organism evidence="1 2">
    <name type="scientific">Pseudolactococcus paracarnosus</name>
    <dbReference type="NCBI Taxonomy" id="2749962"/>
    <lineage>
        <taxon>Bacteria</taxon>
        <taxon>Bacillati</taxon>
        <taxon>Bacillota</taxon>
        <taxon>Bacilli</taxon>
        <taxon>Lactobacillales</taxon>
        <taxon>Streptococcaceae</taxon>
        <taxon>Pseudolactococcus</taxon>
    </lineage>
</organism>
<gene>
    <name evidence="1" type="ORF">GYN19_10805</name>
</gene>
<keyword evidence="2" id="KW-1185">Reference proteome</keyword>
<proteinExistence type="predicted"/>
<comment type="caution">
    <text evidence="1">The sequence shown here is derived from an EMBL/GenBank/DDBJ whole genome shotgun (WGS) entry which is preliminary data.</text>
</comment>